<protein>
    <submittedName>
        <fullName evidence="6">DNA polymerase-3 subunit epsilon</fullName>
        <ecNumber evidence="6">2.7.7.7</ecNumber>
    </submittedName>
</protein>
<evidence type="ECO:0000313" key="7">
    <source>
        <dbReference type="Proteomes" id="UP000589036"/>
    </source>
</evidence>
<sequence length="288" mass="31311">MRNRYPGSCRTCRVQVPADAGAAVKESGRWRVYCSEHAPEDAPPGPAGPPRRGDHPGWHTLDLAGYDSETSSNNPDKAFLVSAALVDASGSARTWLVDPGDREIPAEAVAIHGISTERARDEGMPAEQALEEIADALAAHLRAGRGLVIFNAPFDLGVLENELRRRDMKSLAERLGSAPRPIIDPLVIDRGIDPFRKGPRNLGAMCGFYGVELTEAHTAVADAAACLSLSREIGARHADVAGLDLHALHDRQVDWALDYARRRQEWLERSRPGRSRVIDGTWPISVSP</sequence>
<gene>
    <name evidence="6" type="ORF">HDA32_005095</name>
</gene>
<feature type="region of interest" description="Disordered" evidence="4">
    <location>
        <begin position="36"/>
        <end position="72"/>
    </location>
</feature>
<dbReference type="InterPro" id="IPR012337">
    <property type="entry name" value="RNaseH-like_sf"/>
</dbReference>
<keyword evidence="6" id="KW-0548">Nucleotidyltransferase</keyword>
<organism evidence="6 7">
    <name type="scientific">Spinactinospora alkalitolerans</name>
    <dbReference type="NCBI Taxonomy" id="687207"/>
    <lineage>
        <taxon>Bacteria</taxon>
        <taxon>Bacillati</taxon>
        <taxon>Actinomycetota</taxon>
        <taxon>Actinomycetes</taxon>
        <taxon>Streptosporangiales</taxon>
        <taxon>Nocardiopsidaceae</taxon>
        <taxon>Spinactinospora</taxon>
    </lineage>
</organism>
<dbReference type="PANTHER" id="PTHR30231">
    <property type="entry name" value="DNA POLYMERASE III SUBUNIT EPSILON"/>
    <property type="match status" value="1"/>
</dbReference>
<dbReference type="SUPFAM" id="SSF53098">
    <property type="entry name" value="Ribonuclease H-like"/>
    <property type="match status" value="1"/>
</dbReference>
<dbReference type="Gene3D" id="3.30.420.10">
    <property type="entry name" value="Ribonuclease H-like superfamily/Ribonuclease H"/>
    <property type="match status" value="1"/>
</dbReference>
<keyword evidence="2" id="KW-0378">Hydrolase</keyword>
<keyword evidence="7" id="KW-1185">Reference proteome</keyword>
<dbReference type="AlphaFoldDB" id="A0A852U396"/>
<evidence type="ECO:0000259" key="5">
    <source>
        <dbReference type="SMART" id="SM00479"/>
    </source>
</evidence>
<dbReference type="GO" id="GO:0003887">
    <property type="term" value="F:DNA-directed DNA polymerase activity"/>
    <property type="evidence" value="ECO:0007669"/>
    <property type="project" value="UniProtKB-EC"/>
</dbReference>
<dbReference type="NCBIfam" id="NF005927">
    <property type="entry name" value="PRK07942.1"/>
    <property type="match status" value="1"/>
</dbReference>
<proteinExistence type="predicted"/>
<dbReference type="GO" id="GO:0003676">
    <property type="term" value="F:nucleic acid binding"/>
    <property type="evidence" value="ECO:0007669"/>
    <property type="project" value="InterPro"/>
</dbReference>
<feature type="domain" description="Exonuclease" evidence="5">
    <location>
        <begin position="62"/>
        <end position="239"/>
    </location>
</feature>
<reference evidence="6 7" key="1">
    <citation type="submission" date="2020-07" db="EMBL/GenBank/DDBJ databases">
        <title>Sequencing the genomes of 1000 actinobacteria strains.</title>
        <authorList>
            <person name="Klenk H.-P."/>
        </authorList>
    </citation>
    <scope>NUCLEOTIDE SEQUENCE [LARGE SCALE GENOMIC DNA]</scope>
    <source>
        <strain evidence="6 7">CXB654</strain>
    </source>
</reference>
<dbReference type="RefSeq" id="WP_179645541.1">
    <property type="nucleotide sequence ID" value="NZ_BAAAYY010000019.1"/>
</dbReference>
<evidence type="ECO:0000256" key="3">
    <source>
        <dbReference type="ARBA" id="ARBA00022839"/>
    </source>
</evidence>
<comment type="caution">
    <text evidence="6">The sequence shown here is derived from an EMBL/GenBank/DDBJ whole genome shotgun (WGS) entry which is preliminary data.</text>
</comment>
<accession>A0A852U396</accession>
<evidence type="ECO:0000256" key="2">
    <source>
        <dbReference type="ARBA" id="ARBA00022801"/>
    </source>
</evidence>
<keyword evidence="1" id="KW-0540">Nuclease</keyword>
<name>A0A852U396_9ACTN</name>
<dbReference type="CDD" id="cd06127">
    <property type="entry name" value="DEDDh"/>
    <property type="match status" value="1"/>
</dbReference>
<dbReference type="InterPro" id="IPR036397">
    <property type="entry name" value="RNaseH_sf"/>
</dbReference>
<dbReference type="EC" id="2.7.7.7" evidence="6"/>
<dbReference type="GO" id="GO:0008408">
    <property type="term" value="F:3'-5' exonuclease activity"/>
    <property type="evidence" value="ECO:0007669"/>
    <property type="project" value="TreeGrafter"/>
</dbReference>
<dbReference type="Pfam" id="PF00929">
    <property type="entry name" value="RNase_T"/>
    <property type="match status" value="1"/>
</dbReference>
<evidence type="ECO:0000256" key="1">
    <source>
        <dbReference type="ARBA" id="ARBA00022722"/>
    </source>
</evidence>
<keyword evidence="3" id="KW-0269">Exonuclease</keyword>
<dbReference type="PANTHER" id="PTHR30231:SF4">
    <property type="entry name" value="PROTEIN NEN2"/>
    <property type="match status" value="1"/>
</dbReference>
<dbReference type="SMART" id="SM00479">
    <property type="entry name" value="EXOIII"/>
    <property type="match status" value="1"/>
</dbReference>
<evidence type="ECO:0000313" key="6">
    <source>
        <dbReference type="EMBL" id="NYE49975.1"/>
    </source>
</evidence>
<dbReference type="GO" id="GO:0005829">
    <property type="term" value="C:cytosol"/>
    <property type="evidence" value="ECO:0007669"/>
    <property type="project" value="TreeGrafter"/>
</dbReference>
<dbReference type="InterPro" id="IPR013520">
    <property type="entry name" value="Ribonucl_H"/>
</dbReference>
<dbReference type="Proteomes" id="UP000589036">
    <property type="component" value="Unassembled WGS sequence"/>
</dbReference>
<dbReference type="EMBL" id="JACCCC010000001">
    <property type="protein sequence ID" value="NYE49975.1"/>
    <property type="molecule type" value="Genomic_DNA"/>
</dbReference>
<keyword evidence="6" id="KW-0808">Transferase</keyword>
<evidence type="ECO:0000256" key="4">
    <source>
        <dbReference type="SAM" id="MobiDB-lite"/>
    </source>
</evidence>